<dbReference type="InterPro" id="IPR012318">
    <property type="entry name" value="HTH_CRP"/>
</dbReference>
<comment type="caution">
    <text evidence="6">The sequence shown here is derived from an EMBL/GenBank/DDBJ whole genome shotgun (WGS) entry which is preliminary data.</text>
</comment>
<dbReference type="InterPro" id="IPR000595">
    <property type="entry name" value="cNMP-bd_dom"/>
</dbReference>
<dbReference type="InterPro" id="IPR018490">
    <property type="entry name" value="cNMP-bd_dom_sf"/>
</dbReference>
<dbReference type="PANTHER" id="PTHR24567">
    <property type="entry name" value="CRP FAMILY TRANSCRIPTIONAL REGULATORY PROTEIN"/>
    <property type="match status" value="1"/>
</dbReference>
<dbReference type="InterPro" id="IPR014710">
    <property type="entry name" value="RmlC-like_jellyroll"/>
</dbReference>
<dbReference type="SMART" id="SM00419">
    <property type="entry name" value="HTH_CRP"/>
    <property type="match status" value="1"/>
</dbReference>
<dbReference type="InterPro" id="IPR036390">
    <property type="entry name" value="WH_DNA-bd_sf"/>
</dbReference>
<feature type="domain" description="HTH crp-type" evidence="5">
    <location>
        <begin position="149"/>
        <end position="222"/>
    </location>
</feature>
<dbReference type="RefSeq" id="WP_394301523.1">
    <property type="nucleotide sequence ID" value="NZ_JBHMQT010000032.1"/>
</dbReference>
<evidence type="ECO:0000256" key="3">
    <source>
        <dbReference type="ARBA" id="ARBA00023163"/>
    </source>
</evidence>
<dbReference type="InterPro" id="IPR036388">
    <property type="entry name" value="WH-like_DNA-bd_sf"/>
</dbReference>
<sequence length="229" mass="24625">MERSEEPRRWPRGSFLASLNPGDRDALLSMGTSRRFDAGAVLVRSGEPGTDVALLLDGCVKVMADSKEGRPVLLAVRVFGDLIGELAALDENPRSATVIAAVPTRARVMSRQAFLGFVTGRPAVGLTLQRSIVAKLRMATRYRIDVSGAPVVIRVARILDQLADSYGRAESAEVHIDVPLTQPEIAALVGAALPSVERALASLRKGGMISTGYRHYVIRDLGALRRLVS</sequence>
<dbReference type="EMBL" id="JBHMQT010000032">
    <property type="protein sequence ID" value="MFC0863369.1"/>
    <property type="molecule type" value="Genomic_DNA"/>
</dbReference>
<keyword evidence="2" id="KW-0238">DNA-binding</keyword>
<dbReference type="Pfam" id="PF13545">
    <property type="entry name" value="HTH_Crp_2"/>
    <property type="match status" value="1"/>
</dbReference>
<dbReference type="SUPFAM" id="SSF46785">
    <property type="entry name" value="Winged helix' DNA-binding domain"/>
    <property type="match status" value="1"/>
</dbReference>
<dbReference type="CDD" id="cd00038">
    <property type="entry name" value="CAP_ED"/>
    <property type="match status" value="1"/>
</dbReference>
<gene>
    <name evidence="6" type="ORF">ACFHYQ_13805</name>
</gene>
<feature type="domain" description="Cyclic nucleotide-binding" evidence="4">
    <location>
        <begin position="15"/>
        <end position="114"/>
    </location>
</feature>
<evidence type="ECO:0000256" key="2">
    <source>
        <dbReference type="ARBA" id="ARBA00023125"/>
    </source>
</evidence>
<dbReference type="PROSITE" id="PS51063">
    <property type="entry name" value="HTH_CRP_2"/>
    <property type="match status" value="1"/>
</dbReference>
<dbReference type="Proteomes" id="UP001589870">
    <property type="component" value="Unassembled WGS sequence"/>
</dbReference>
<name>A0ABV6U5R4_9ACTN</name>
<dbReference type="Gene3D" id="1.10.10.10">
    <property type="entry name" value="Winged helix-like DNA-binding domain superfamily/Winged helix DNA-binding domain"/>
    <property type="match status" value="1"/>
</dbReference>
<reference evidence="6 7" key="1">
    <citation type="submission" date="2024-09" db="EMBL/GenBank/DDBJ databases">
        <authorList>
            <person name="Sun Q."/>
            <person name="Mori K."/>
        </authorList>
    </citation>
    <scope>NUCLEOTIDE SEQUENCE [LARGE SCALE GENOMIC DNA]</scope>
    <source>
        <strain evidence="6 7">TBRC 1851</strain>
    </source>
</reference>
<dbReference type="SUPFAM" id="SSF51206">
    <property type="entry name" value="cAMP-binding domain-like"/>
    <property type="match status" value="1"/>
</dbReference>
<keyword evidence="7" id="KW-1185">Reference proteome</keyword>
<dbReference type="SMART" id="SM00100">
    <property type="entry name" value="cNMP"/>
    <property type="match status" value="1"/>
</dbReference>
<evidence type="ECO:0000256" key="1">
    <source>
        <dbReference type="ARBA" id="ARBA00023015"/>
    </source>
</evidence>
<dbReference type="Gene3D" id="2.60.120.10">
    <property type="entry name" value="Jelly Rolls"/>
    <property type="match status" value="1"/>
</dbReference>
<proteinExistence type="predicted"/>
<accession>A0ABV6U5R4</accession>
<dbReference type="InterPro" id="IPR050397">
    <property type="entry name" value="Env_Response_Regulators"/>
</dbReference>
<evidence type="ECO:0000313" key="6">
    <source>
        <dbReference type="EMBL" id="MFC0863369.1"/>
    </source>
</evidence>
<dbReference type="Pfam" id="PF00027">
    <property type="entry name" value="cNMP_binding"/>
    <property type="match status" value="1"/>
</dbReference>
<keyword evidence="3" id="KW-0804">Transcription</keyword>
<dbReference type="PANTHER" id="PTHR24567:SF74">
    <property type="entry name" value="HTH-TYPE TRANSCRIPTIONAL REGULATOR ARCR"/>
    <property type="match status" value="1"/>
</dbReference>
<keyword evidence="1" id="KW-0805">Transcription regulation</keyword>
<evidence type="ECO:0000313" key="7">
    <source>
        <dbReference type="Proteomes" id="UP001589870"/>
    </source>
</evidence>
<evidence type="ECO:0000259" key="4">
    <source>
        <dbReference type="PROSITE" id="PS50042"/>
    </source>
</evidence>
<dbReference type="PROSITE" id="PS50042">
    <property type="entry name" value="CNMP_BINDING_3"/>
    <property type="match status" value="1"/>
</dbReference>
<protein>
    <submittedName>
        <fullName evidence="6">Crp/Fnr family transcriptional regulator</fullName>
    </submittedName>
</protein>
<organism evidence="6 7">
    <name type="scientific">Sphaerimonospora cavernae</name>
    <dbReference type="NCBI Taxonomy" id="1740611"/>
    <lineage>
        <taxon>Bacteria</taxon>
        <taxon>Bacillati</taxon>
        <taxon>Actinomycetota</taxon>
        <taxon>Actinomycetes</taxon>
        <taxon>Streptosporangiales</taxon>
        <taxon>Streptosporangiaceae</taxon>
        <taxon>Sphaerimonospora</taxon>
    </lineage>
</organism>
<evidence type="ECO:0000259" key="5">
    <source>
        <dbReference type="PROSITE" id="PS51063"/>
    </source>
</evidence>